<dbReference type="PANTHER" id="PTHR31793:SF27">
    <property type="entry name" value="NOVEL THIOESTERASE SUPERFAMILY DOMAIN AND SAPOSIN A-TYPE DOMAIN CONTAINING PROTEIN (0610012H03RIK)"/>
    <property type="match status" value="1"/>
</dbReference>
<dbReference type="InterPro" id="IPR006683">
    <property type="entry name" value="Thioestr_dom"/>
</dbReference>
<proteinExistence type="inferred from homology"/>
<evidence type="ECO:0000313" key="5">
    <source>
        <dbReference type="EMBL" id="PSC72671.1"/>
    </source>
</evidence>
<evidence type="ECO:0000256" key="1">
    <source>
        <dbReference type="ARBA" id="ARBA00005953"/>
    </source>
</evidence>
<evidence type="ECO:0000259" key="4">
    <source>
        <dbReference type="Pfam" id="PF03061"/>
    </source>
</evidence>
<dbReference type="Pfam" id="PF03061">
    <property type="entry name" value="4HBT"/>
    <property type="match status" value="1"/>
</dbReference>
<dbReference type="EMBL" id="LHPF02000009">
    <property type="protein sequence ID" value="PSC72671.1"/>
    <property type="molecule type" value="Genomic_DNA"/>
</dbReference>
<evidence type="ECO:0000256" key="2">
    <source>
        <dbReference type="ARBA" id="ARBA00022801"/>
    </source>
</evidence>
<feature type="domain" description="Thioesterase" evidence="4">
    <location>
        <begin position="35"/>
        <end position="114"/>
    </location>
</feature>
<dbReference type="InterPro" id="IPR029069">
    <property type="entry name" value="HotDog_dom_sf"/>
</dbReference>
<sequence length="193" mass="21083">MHSVATAGPVVSDVQDPFVFSTEMAVRDYEMDQYSVVNNAVYANYLQHVRHEFLARLGVSADAVARQGDALALSELNMRYVRPLRSGDRFRGTCRVAKATAARVVFEQQLWLLPPRQHAASGGSSGGGGEGQAQQQLKQQQQEEELLVLDAQAVVVSLDSHYKPRRIDARLRQLLVTGAAPPGEGGLSVQELL</sequence>
<dbReference type="Gene3D" id="3.10.129.10">
    <property type="entry name" value="Hotdog Thioesterase"/>
    <property type="match status" value="1"/>
</dbReference>
<dbReference type="AlphaFoldDB" id="A0A2P6VF19"/>
<comment type="similarity">
    <text evidence="1">Belongs to the 4-hydroxybenzoyl-CoA thioesterase family.</text>
</comment>
<comment type="caution">
    <text evidence="5">The sequence shown here is derived from an EMBL/GenBank/DDBJ whole genome shotgun (WGS) entry which is preliminary data.</text>
</comment>
<organism evidence="5 6">
    <name type="scientific">Micractinium conductrix</name>
    <dbReference type="NCBI Taxonomy" id="554055"/>
    <lineage>
        <taxon>Eukaryota</taxon>
        <taxon>Viridiplantae</taxon>
        <taxon>Chlorophyta</taxon>
        <taxon>core chlorophytes</taxon>
        <taxon>Trebouxiophyceae</taxon>
        <taxon>Chlorellales</taxon>
        <taxon>Chlorellaceae</taxon>
        <taxon>Chlorella clade</taxon>
        <taxon>Micractinium</taxon>
    </lineage>
</organism>
<dbReference type="GO" id="GO:0016297">
    <property type="term" value="F:fatty acyl-[ACP] hydrolase activity"/>
    <property type="evidence" value="ECO:0007669"/>
    <property type="project" value="TreeGrafter"/>
</dbReference>
<evidence type="ECO:0000256" key="3">
    <source>
        <dbReference type="SAM" id="MobiDB-lite"/>
    </source>
</evidence>
<reference evidence="5 6" key="1">
    <citation type="journal article" date="2018" name="Plant J.">
        <title>Genome sequences of Chlorella sorokiniana UTEX 1602 and Micractinium conductrix SAG 241.80: implications to maltose excretion by a green alga.</title>
        <authorList>
            <person name="Arriola M.B."/>
            <person name="Velmurugan N."/>
            <person name="Zhang Y."/>
            <person name="Plunkett M.H."/>
            <person name="Hondzo H."/>
            <person name="Barney B.M."/>
        </authorList>
    </citation>
    <scope>NUCLEOTIDE SEQUENCE [LARGE SCALE GENOMIC DNA]</scope>
    <source>
        <strain evidence="5 6">SAG 241.80</strain>
    </source>
</reference>
<dbReference type="CDD" id="cd00586">
    <property type="entry name" value="4HBT"/>
    <property type="match status" value="1"/>
</dbReference>
<dbReference type="GO" id="GO:0009507">
    <property type="term" value="C:chloroplast"/>
    <property type="evidence" value="ECO:0007669"/>
    <property type="project" value="TreeGrafter"/>
</dbReference>
<protein>
    <submittedName>
        <fullName evidence="5">Acyl-acyl carrier thioesterase chloroplastic</fullName>
    </submittedName>
</protein>
<evidence type="ECO:0000313" key="6">
    <source>
        <dbReference type="Proteomes" id="UP000239649"/>
    </source>
</evidence>
<dbReference type="InterPro" id="IPR050563">
    <property type="entry name" value="4-hydroxybenzoyl-CoA_TE"/>
</dbReference>
<gene>
    <name evidence="5" type="ORF">C2E20_3872</name>
</gene>
<keyword evidence="2" id="KW-0378">Hydrolase</keyword>
<dbReference type="Proteomes" id="UP000239649">
    <property type="component" value="Unassembled WGS sequence"/>
</dbReference>
<dbReference type="SUPFAM" id="SSF54637">
    <property type="entry name" value="Thioesterase/thiol ester dehydrase-isomerase"/>
    <property type="match status" value="1"/>
</dbReference>
<name>A0A2P6VF19_9CHLO</name>
<dbReference type="OrthoDB" id="588330at2759"/>
<keyword evidence="6" id="KW-1185">Reference proteome</keyword>
<accession>A0A2P6VF19</accession>
<dbReference type="PANTHER" id="PTHR31793">
    <property type="entry name" value="4-HYDROXYBENZOYL-COA THIOESTERASE FAMILY MEMBER"/>
    <property type="match status" value="1"/>
</dbReference>
<feature type="region of interest" description="Disordered" evidence="3">
    <location>
        <begin position="117"/>
        <end position="137"/>
    </location>
</feature>